<name>A0A8S5PY73_9CAUD</name>
<accession>A0A8S5PY73</accession>
<organism evidence="1">
    <name type="scientific">Myoviridae sp. ct4tH12</name>
    <dbReference type="NCBI Taxonomy" id="2825031"/>
    <lineage>
        <taxon>Viruses</taxon>
        <taxon>Duplodnaviria</taxon>
        <taxon>Heunggongvirae</taxon>
        <taxon>Uroviricota</taxon>
        <taxon>Caudoviricetes</taxon>
    </lineage>
</organism>
<proteinExistence type="predicted"/>
<evidence type="ECO:0000313" key="1">
    <source>
        <dbReference type="EMBL" id="DAE11553.1"/>
    </source>
</evidence>
<protein>
    <submittedName>
        <fullName evidence="1">Uncharacterized protein</fullName>
    </submittedName>
</protein>
<reference evidence="1" key="1">
    <citation type="journal article" date="2021" name="Proc. Natl. Acad. Sci. U.S.A.">
        <title>A Catalog of Tens of Thousands of Viruses from Human Metagenomes Reveals Hidden Associations with Chronic Diseases.</title>
        <authorList>
            <person name="Tisza M.J."/>
            <person name="Buck C.B."/>
        </authorList>
    </citation>
    <scope>NUCLEOTIDE SEQUENCE</scope>
    <source>
        <strain evidence="1">Ct4tH12</strain>
    </source>
</reference>
<dbReference type="EMBL" id="BK015534">
    <property type="protein sequence ID" value="DAE11553.1"/>
    <property type="molecule type" value="Genomic_DNA"/>
</dbReference>
<sequence>MQGLGRLLLERCRELFLNAGQKIGGGGVLE</sequence>